<gene>
    <name evidence="10" type="ORF">Mkiyose1413_47520</name>
    <name evidence="9" type="ORF">SRL2020028_37490</name>
</gene>
<name>A0A9P3QA62_9MYCO</name>
<feature type="transmembrane region" description="Helical" evidence="7">
    <location>
        <begin position="248"/>
        <end position="267"/>
    </location>
</feature>
<dbReference type="Proteomes" id="UP001064782">
    <property type="component" value="Unassembled WGS sequence"/>
</dbReference>
<keyword evidence="11" id="KW-1185">Reference proteome</keyword>
<feature type="domain" description="EccD-like transmembrane" evidence="8">
    <location>
        <begin position="138"/>
        <end position="488"/>
    </location>
</feature>
<evidence type="ECO:0000313" key="11">
    <source>
        <dbReference type="Proteomes" id="UP001064782"/>
    </source>
</evidence>
<comment type="subcellular location">
    <subcellularLocation>
        <location evidence="1">Cell membrane</location>
        <topology evidence="1">Multi-pass membrane protein</topology>
    </subcellularLocation>
</comment>
<dbReference type="InterPro" id="IPR024962">
    <property type="entry name" value="YukD-like"/>
</dbReference>
<keyword evidence="3" id="KW-1003">Cell membrane</keyword>
<feature type="transmembrane region" description="Helical" evidence="7">
    <location>
        <begin position="218"/>
        <end position="236"/>
    </location>
</feature>
<sequence>MTGISELSQLRVVSAAPEHIRVSVLGGNTQLDIALPLDIPISNIVPDLARLVRSRDFDRDDEAARDQRRNFWVLSRVDGGVALKPEQTLRQAGVGGGELLRLASQRALSPPTLYDDVVDAVGRLNKVAYAAWDAGSARWMAFAGVHLAALAITYCVVGRIAAAHHLVIVALAVAVVLALVGGAAMAHRSYRLSDVAAALGWAAIPVTAGVAFAVGGRYGYYGLAGACAAVLLLCVVYDRVIGTGHGAFLANAVLFGLVGLVMPARALHGRADIVYVTAAVTTLLICLAVRRLTARWGRFETPSVAVETRREDWDFENPFEPSAPAADGGPGVTMPTAEEVWTRAKSAAVTRAALLAGAAGAATVLLALLLRSGVPLDWPTFAFALTAATVLALHSRVFGSWLERAALEVPAVTIMVFTCVTAQDGMRPMPQVALGVLLVVALGAAAAGLVDAGDGSPSRTATLLAYLDYLAVGSLIPLALWVVGIYQRLGF</sequence>
<evidence type="ECO:0000256" key="5">
    <source>
        <dbReference type="ARBA" id="ARBA00022989"/>
    </source>
</evidence>
<dbReference type="Proteomes" id="UP001165663">
    <property type="component" value="Unassembled WGS sequence"/>
</dbReference>
<evidence type="ECO:0000256" key="3">
    <source>
        <dbReference type="ARBA" id="ARBA00022475"/>
    </source>
</evidence>
<evidence type="ECO:0000256" key="2">
    <source>
        <dbReference type="ARBA" id="ARBA00006162"/>
    </source>
</evidence>
<reference evidence="10" key="1">
    <citation type="submission" date="2022-08" db="EMBL/GenBank/DDBJ databases">
        <title>Mycobacterium kiyosense sp. nov., scotochromogenic slow-glowing species isolated from respiratory specimens.</title>
        <authorList>
            <person name="Fukano H."/>
            <person name="Kazumi Y."/>
            <person name="Sakagami N."/>
            <person name="Ato M."/>
            <person name="Mitarai S."/>
            <person name="Hoshino Y."/>
        </authorList>
    </citation>
    <scope>NUCLEOTIDE SEQUENCE</scope>
    <source>
        <strain evidence="10">1413</strain>
        <strain evidence="9">SRL2020-028</strain>
    </source>
</reference>
<feature type="transmembrane region" description="Helical" evidence="7">
    <location>
        <begin position="376"/>
        <end position="393"/>
    </location>
</feature>
<dbReference type="Pfam" id="PF08817">
    <property type="entry name" value="YukD"/>
    <property type="match status" value="1"/>
</dbReference>
<comment type="similarity">
    <text evidence="2">Belongs to the EccD/Snm4 family.</text>
</comment>
<dbReference type="Gene3D" id="3.10.20.90">
    <property type="entry name" value="Phosphatidylinositol 3-kinase Catalytic Subunit, Chain A, domain 1"/>
    <property type="match status" value="1"/>
</dbReference>
<feature type="transmembrane region" description="Helical" evidence="7">
    <location>
        <begin position="192"/>
        <end position="212"/>
    </location>
</feature>
<keyword evidence="5 7" id="KW-1133">Transmembrane helix</keyword>
<dbReference type="InterPro" id="IPR006707">
    <property type="entry name" value="T7SS_EccD"/>
</dbReference>
<dbReference type="GO" id="GO:0005886">
    <property type="term" value="C:plasma membrane"/>
    <property type="evidence" value="ECO:0007669"/>
    <property type="project" value="UniProtKB-SubCell"/>
</dbReference>
<dbReference type="PIRSF" id="PIRSF017804">
    <property type="entry name" value="Secretion_EccD1"/>
    <property type="match status" value="1"/>
</dbReference>
<feature type="transmembrane region" description="Helical" evidence="7">
    <location>
        <begin position="429"/>
        <end position="451"/>
    </location>
</feature>
<dbReference type="RefSeq" id="WP_236976727.1">
    <property type="nucleotide sequence ID" value="NZ_BRXE01000052.1"/>
</dbReference>
<dbReference type="EMBL" id="BRZI01000057">
    <property type="protein sequence ID" value="GLD32869.1"/>
    <property type="molecule type" value="Genomic_DNA"/>
</dbReference>
<protein>
    <recommendedName>
        <fullName evidence="8">EccD-like transmembrane domain-containing protein</fullName>
    </recommendedName>
</protein>
<evidence type="ECO:0000256" key="1">
    <source>
        <dbReference type="ARBA" id="ARBA00004651"/>
    </source>
</evidence>
<dbReference type="GeneID" id="83631877"/>
<dbReference type="EMBL" id="BRXE01000052">
    <property type="protein sequence ID" value="GLB84493.1"/>
    <property type="molecule type" value="Genomic_DNA"/>
</dbReference>
<feature type="transmembrane region" description="Helical" evidence="7">
    <location>
        <begin position="139"/>
        <end position="160"/>
    </location>
</feature>
<keyword evidence="6 7" id="KW-0472">Membrane</keyword>
<keyword evidence="4 7" id="KW-0812">Transmembrane</keyword>
<evidence type="ECO:0000313" key="9">
    <source>
        <dbReference type="EMBL" id="GLB84493.1"/>
    </source>
</evidence>
<organism evidence="10 11">
    <name type="scientific">Mycobacterium kiyosense</name>
    <dbReference type="NCBI Taxonomy" id="2871094"/>
    <lineage>
        <taxon>Bacteria</taxon>
        <taxon>Bacillati</taxon>
        <taxon>Actinomycetota</taxon>
        <taxon>Actinomycetes</taxon>
        <taxon>Mycobacteriales</taxon>
        <taxon>Mycobacteriaceae</taxon>
        <taxon>Mycobacterium</taxon>
    </lineage>
</organism>
<feature type="transmembrane region" description="Helical" evidence="7">
    <location>
        <begin position="166"/>
        <end position="185"/>
    </location>
</feature>
<dbReference type="InterPro" id="IPR044049">
    <property type="entry name" value="EccD_transm"/>
</dbReference>
<feature type="transmembrane region" description="Helical" evidence="7">
    <location>
        <begin position="463"/>
        <end position="486"/>
    </location>
</feature>
<evidence type="ECO:0000259" key="8">
    <source>
        <dbReference type="Pfam" id="PF19053"/>
    </source>
</evidence>
<accession>A0A9P3QA62</accession>
<dbReference type="AlphaFoldDB" id="A0A9P3QA62"/>
<evidence type="ECO:0000313" key="10">
    <source>
        <dbReference type="EMBL" id="GLD32869.1"/>
    </source>
</evidence>
<feature type="transmembrane region" description="Helical" evidence="7">
    <location>
        <begin position="352"/>
        <end position="370"/>
    </location>
</feature>
<feature type="transmembrane region" description="Helical" evidence="7">
    <location>
        <begin position="273"/>
        <end position="289"/>
    </location>
</feature>
<dbReference type="NCBIfam" id="TIGR03920">
    <property type="entry name" value="T7SS_EccD"/>
    <property type="match status" value="1"/>
</dbReference>
<evidence type="ECO:0000256" key="4">
    <source>
        <dbReference type="ARBA" id="ARBA00022692"/>
    </source>
</evidence>
<evidence type="ECO:0000256" key="7">
    <source>
        <dbReference type="SAM" id="Phobius"/>
    </source>
</evidence>
<comment type="caution">
    <text evidence="10">The sequence shown here is derived from an EMBL/GenBank/DDBJ whole genome shotgun (WGS) entry which is preliminary data.</text>
</comment>
<evidence type="ECO:0000256" key="6">
    <source>
        <dbReference type="ARBA" id="ARBA00023136"/>
    </source>
</evidence>
<dbReference type="Pfam" id="PF19053">
    <property type="entry name" value="EccD"/>
    <property type="match status" value="1"/>
</dbReference>
<proteinExistence type="inferred from homology"/>